<keyword evidence="1" id="KW-0472">Membrane</keyword>
<accession>A0AAW8U4C1</accession>
<feature type="transmembrane region" description="Helical" evidence="1">
    <location>
        <begin position="12"/>
        <end position="37"/>
    </location>
</feature>
<gene>
    <name evidence="2" type="ORF">P7H70_10105</name>
</gene>
<organism evidence="2 3">
    <name type="scientific">Vagococcus carniphilus</name>
    <dbReference type="NCBI Taxonomy" id="218144"/>
    <lineage>
        <taxon>Bacteria</taxon>
        <taxon>Bacillati</taxon>
        <taxon>Bacillota</taxon>
        <taxon>Bacilli</taxon>
        <taxon>Lactobacillales</taxon>
        <taxon>Enterococcaceae</taxon>
        <taxon>Vagococcus</taxon>
    </lineage>
</organism>
<dbReference type="RefSeq" id="WP_311985391.1">
    <property type="nucleotide sequence ID" value="NZ_JARQBZ010000018.1"/>
</dbReference>
<evidence type="ECO:0000313" key="2">
    <source>
        <dbReference type="EMBL" id="MDT2834388.1"/>
    </source>
</evidence>
<comment type="caution">
    <text evidence="2">The sequence shown here is derived from an EMBL/GenBank/DDBJ whole genome shotgun (WGS) entry which is preliminary data.</text>
</comment>
<reference evidence="2" key="1">
    <citation type="submission" date="2023-03" db="EMBL/GenBank/DDBJ databases">
        <authorList>
            <person name="Shen W."/>
            <person name="Cai J."/>
        </authorList>
    </citation>
    <scope>NUCLEOTIDE SEQUENCE</scope>
    <source>
        <strain evidence="2">P96-3</strain>
    </source>
</reference>
<evidence type="ECO:0000256" key="1">
    <source>
        <dbReference type="SAM" id="Phobius"/>
    </source>
</evidence>
<evidence type="ECO:0000313" key="3">
    <source>
        <dbReference type="Proteomes" id="UP001268577"/>
    </source>
</evidence>
<keyword evidence="1" id="KW-1133">Transmembrane helix</keyword>
<protein>
    <submittedName>
        <fullName evidence="2">Uncharacterized protein</fullName>
    </submittedName>
</protein>
<keyword evidence="1" id="KW-0812">Transmembrane</keyword>
<sequence>MNIFTDANGVFQWASVAAIVAGFSAIISFIFSFINYLNVNKTLNYQKEIDQKKIDTELVAMTRINGIKDIRNEMSNLLTLVQSLSNQYDSFIDIEKQYSELEAKNLVMEINTSINKLRFIFIDDDVIVKRNVSYEVMLRERVEMIEFFKIGTASLDNNNHSDIVEVIDILRQTRTNVGKDEIIVAVLNLVKSRLQYNPTTISNIGSKYDSYDFLYVPIYVINNLSDVIRLYLKVEQELAKKIK</sequence>
<dbReference type="EMBL" id="JARQBZ010000018">
    <property type="protein sequence ID" value="MDT2834388.1"/>
    <property type="molecule type" value="Genomic_DNA"/>
</dbReference>
<proteinExistence type="predicted"/>
<dbReference type="Proteomes" id="UP001268577">
    <property type="component" value="Unassembled WGS sequence"/>
</dbReference>
<dbReference type="AlphaFoldDB" id="A0AAW8U4C1"/>
<name>A0AAW8U4C1_9ENTE</name>